<evidence type="ECO:0000313" key="2">
    <source>
        <dbReference type="Proteomes" id="UP001163603"/>
    </source>
</evidence>
<organism evidence="1 2">
    <name type="scientific">Pistacia integerrima</name>
    <dbReference type="NCBI Taxonomy" id="434235"/>
    <lineage>
        <taxon>Eukaryota</taxon>
        <taxon>Viridiplantae</taxon>
        <taxon>Streptophyta</taxon>
        <taxon>Embryophyta</taxon>
        <taxon>Tracheophyta</taxon>
        <taxon>Spermatophyta</taxon>
        <taxon>Magnoliopsida</taxon>
        <taxon>eudicotyledons</taxon>
        <taxon>Gunneridae</taxon>
        <taxon>Pentapetalae</taxon>
        <taxon>rosids</taxon>
        <taxon>malvids</taxon>
        <taxon>Sapindales</taxon>
        <taxon>Anacardiaceae</taxon>
        <taxon>Pistacia</taxon>
    </lineage>
</organism>
<accession>A0ACC0XJH6</accession>
<comment type="caution">
    <text evidence="1">The sequence shown here is derived from an EMBL/GenBank/DDBJ whole genome shotgun (WGS) entry which is preliminary data.</text>
</comment>
<reference evidence="2" key="1">
    <citation type="journal article" date="2023" name="G3 (Bethesda)">
        <title>Genome assembly and association tests identify interacting loci associated with vigor, precocity, and sex in interspecific pistachio rootstocks.</title>
        <authorList>
            <person name="Palmer W."/>
            <person name="Jacygrad E."/>
            <person name="Sagayaradj S."/>
            <person name="Cavanaugh K."/>
            <person name="Han R."/>
            <person name="Bertier L."/>
            <person name="Beede B."/>
            <person name="Kafkas S."/>
            <person name="Golino D."/>
            <person name="Preece J."/>
            <person name="Michelmore R."/>
        </authorList>
    </citation>
    <scope>NUCLEOTIDE SEQUENCE [LARGE SCALE GENOMIC DNA]</scope>
</reference>
<evidence type="ECO:0000313" key="1">
    <source>
        <dbReference type="EMBL" id="KAJ0017887.1"/>
    </source>
</evidence>
<sequence>MTNEETINVGENDEYDNPFGESLSERGHWNEPRRRRPLLKVGMKVEIPKFNRKAHLDDFLDWLHTIKRVFDVKESADEHKVKVVTSLEKTCFYMVETCQEAASSRRKPKIATWEKMKKLLVLKFMPEHYRQEAYIEYHNLSQGSFSMEDYITEFDQMRMQCDVVEEDK</sequence>
<gene>
    <name evidence="1" type="ORF">Pint_09578</name>
</gene>
<proteinExistence type="predicted"/>
<keyword evidence="2" id="KW-1185">Reference proteome</keyword>
<dbReference type="EMBL" id="CM047747">
    <property type="protein sequence ID" value="KAJ0017887.1"/>
    <property type="molecule type" value="Genomic_DNA"/>
</dbReference>
<dbReference type="Proteomes" id="UP001163603">
    <property type="component" value="Chromosome 12"/>
</dbReference>
<protein>
    <submittedName>
        <fullName evidence="1">Uncharacterized protein</fullName>
    </submittedName>
</protein>
<name>A0ACC0XJH6_9ROSI</name>